<reference evidence="1 2" key="1">
    <citation type="journal article" date="2014" name="PLoS ONE">
        <title>Global Analysis of Gene Expression Profiles in Physic Nut (Jatropha curcas L.) Seedlings Exposed to Salt Stress.</title>
        <authorList>
            <person name="Zhang L."/>
            <person name="Zhang C."/>
            <person name="Wu P."/>
            <person name="Chen Y."/>
            <person name="Li M."/>
            <person name="Jiang H."/>
            <person name="Wu G."/>
        </authorList>
    </citation>
    <scope>NUCLEOTIDE SEQUENCE [LARGE SCALE GENOMIC DNA]</scope>
    <source>
        <strain evidence="2">cv. GZQX0401</strain>
        <tissue evidence="1">Young leaves</tissue>
    </source>
</reference>
<dbReference type="OrthoDB" id="1937047at2759"/>
<keyword evidence="2" id="KW-1185">Reference proteome</keyword>
<dbReference type="Proteomes" id="UP000027138">
    <property type="component" value="Unassembled WGS sequence"/>
</dbReference>
<gene>
    <name evidence="1" type="ORF">JCGZ_02464</name>
</gene>
<proteinExistence type="predicted"/>
<accession>A0A067JT29</accession>
<evidence type="ECO:0000313" key="2">
    <source>
        <dbReference type="Proteomes" id="UP000027138"/>
    </source>
</evidence>
<dbReference type="EMBL" id="KK915409">
    <property type="protein sequence ID" value="KDP22679.1"/>
    <property type="molecule type" value="Genomic_DNA"/>
</dbReference>
<dbReference type="AlphaFoldDB" id="A0A067JT29"/>
<evidence type="ECO:0000313" key="1">
    <source>
        <dbReference type="EMBL" id="KDP22679.1"/>
    </source>
</evidence>
<organism evidence="1 2">
    <name type="scientific">Jatropha curcas</name>
    <name type="common">Barbados nut</name>
    <dbReference type="NCBI Taxonomy" id="180498"/>
    <lineage>
        <taxon>Eukaryota</taxon>
        <taxon>Viridiplantae</taxon>
        <taxon>Streptophyta</taxon>
        <taxon>Embryophyta</taxon>
        <taxon>Tracheophyta</taxon>
        <taxon>Spermatophyta</taxon>
        <taxon>Magnoliopsida</taxon>
        <taxon>eudicotyledons</taxon>
        <taxon>Gunneridae</taxon>
        <taxon>Pentapetalae</taxon>
        <taxon>rosids</taxon>
        <taxon>fabids</taxon>
        <taxon>Malpighiales</taxon>
        <taxon>Euphorbiaceae</taxon>
        <taxon>Crotonoideae</taxon>
        <taxon>Jatropheae</taxon>
        <taxon>Jatropha</taxon>
    </lineage>
</organism>
<protein>
    <submittedName>
        <fullName evidence="1">Uncharacterized protein</fullName>
    </submittedName>
</protein>
<sequence>MTELIGIDLPRIDRPSHSTPDLSVSRHWLSLQAPDIYARHRQGELTATQVPDDLISQMMELILGMQEELTSAWTLQAFDDRRRRRSRR</sequence>
<name>A0A067JT29_JATCU</name>